<reference evidence="2" key="1">
    <citation type="submission" date="2023-03" db="EMBL/GenBank/DDBJ databases">
        <title>Massive genome expansion in bonnet fungi (Mycena s.s.) driven by repeated elements and novel gene families across ecological guilds.</title>
        <authorList>
            <consortium name="Lawrence Berkeley National Laboratory"/>
            <person name="Harder C.B."/>
            <person name="Miyauchi S."/>
            <person name="Viragh M."/>
            <person name="Kuo A."/>
            <person name="Thoen E."/>
            <person name="Andreopoulos B."/>
            <person name="Lu D."/>
            <person name="Skrede I."/>
            <person name="Drula E."/>
            <person name="Henrissat B."/>
            <person name="Morin E."/>
            <person name="Kohler A."/>
            <person name="Barry K."/>
            <person name="LaButti K."/>
            <person name="Morin E."/>
            <person name="Salamov A."/>
            <person name="Lipzen A."/>
            <person name="Mereny Z."/>
            <person name="Hegedus B."/>
            <person name="Baldrian P."/>
            <person name="Stursova M."/>
            <person name="Weitz H."/>
            <person name="Taylor A."/>
            <person name="Grigoriev I.V."/>
            <person name="Nagy L.G."/>
            <person name="Martin F."/>
            <person name="Kauserud H."/>
        </authorList>
    </citation>
    <scope>NUCLEOTIDE SEQUENCE</scope>
    <source>
        <strain evidence="2">CBHHK182m</strain>
    </source>
</reference>
<evidence type="ECO:0000313" key="3">
    <source>
        <dbReference type="Proteomes" id="UP001215598"/>
    </source>
</evidence>
<organism evidence="2 3">
    <name type="scientific">Mycena metata</name>
    <dbReference type="NCBI Taxonomy" id="1033252"/>
    <lineage>
        <taxon>Eukaryota</taxon>
        <taxon>Fungi</taxon>
        <taxon>Dikarya</taxon>
        <taxon>Basidiomycota</taxon>
        <taxon>Agaricomycotina</taxon>
        <taxon>Agaricomycetes</taxon>
        <taxon>Agaricomycetidae</taxon>
        <taxon>Agaricales</taxon>
        <taxon>Marasmiineae</taxon>
        <taxon>Mycenaceae</taxon>
        <taxon>Mycena</taxon>
    </lineage>
</organism>
<dbReference type="Proteomes" id="UP001215598">
    <property type="component" value="Unassembled WGS sequence"/>
</dbReference>
<keyword evidence="3" id="KW-1185">Reference proteome</keyword>
<keyword evidence="1" id="KW-0472">Membrane</keyword>
<accession>A0AAD7IN88</accession>
<protein>
    <submittedName>
        <fullName evidence="2">Uncharacterized protein</fullName>
    </submittedName>
</protein>
<feature type="transmembrane region" description="Helical" evidence="1">
    <location>
        <begin position="12"/>
        <end position="36"/>
    </location>
</feature>
<evidence type="ECO:0000256" key="1">
    <source>
        <dbReference type="SAM" id="Phobius"/>
    </source>
</evidence>
<dbReference type="AlphaFoldDB" id="A0AAD7IN88"/>
<sequence>MSDDLKNGLSRSCAPAIITLIFYAVFPIALSVFAPLSRLLDPHNTRCLDDDPAVCSLQLEVPLAFFCLAINLCVSHASVRFSLFDDNILDVAGITLTVMALLVRNGIFPWSLWLSVPLSAMILSVACWIVKGYRRTMHPDEASDPTTLFTRFDDGFAGPLLAGILDHFQGAVVGLFIGYKQFERGRAEGARHDRAAEEGSVPPSYVQDVPALATHNHSEQGVGS</sequence>
<evidence type="ECO:0000313" key="2">
    <source>
        <dbReference type="EMBL" id="KAJ7747014.1"/>
    </source>
</evidence>
<proteinExistence type="predicted"/>
<feature type="transmembrane region" description="Helical" evidence="1">
    <location>
        <begin position="110"/>
        <end position="130"/>
    </location>
</feature>
<gene>
    <name evidence="2" type="ORF">B0H16DRAFT_1726208</name>
</gene>
<keyword evidence="1" id="KW-0812">Transmembrane</keyword>
<dbReference type="EMBL" id="JARKIB010000078">
    <property type="protein sequence ID" value="KAJ7747014.1"/>
    <property type="molecule type" value="Genomic_DNA"/>
</dbReference>
<name>A0AAD7IN88_9AGAR</name>
<comment type="caution">
    <text evidence="2">The sequence shown here is derived from an EMBL/GenBank/DDBJ whole genome shotgun (WGS) entry which is preliminary data.</text>
</comment>
<keyword evidence="1" id="KW-1133">Transmembrane helix</keyword>